<dbReference type="EMBL" id="FN668672">
    <property type="protein sequence ID" value="CBK24092.2"/>
    <property type="molecule type" value="Genomic_DNA"/>
</dbReference>
<keyword evidence="2" id="KW-1133">Transmembrane helix</keyword>
<dbReference type="OrthoDB" id="29755at2759"/>
<dbReference type="Proteomes" id="UP000008312">
    <property type="component" value="Unassembled WGS sequence"/>
</dbReference>
<dbReference type="GO" id="GO:0012505">
    <property type="term" value="C:endomembrane system"/>
    <property type="evidence" value="ECO:0007669"/>
    <property type="project" value="TreeGrafter"/>
</dbReference>
<accession>D8M7Q3</accession>
<keyword evidence="2" id="KW-0472">Membrane</keyword>
<dbReference type="GO" id="GO:0000149">
    <property type="term" value="F:SNARE binding"/>
    <property type="evidence" value="ECO:0007669"/>
    <property type="project" value="TreeGrafter"/>
</dbReference>
<evidence type="ECO:0000313" key="5">
    <source>
        <dbReference type="Proteomes" id="UP000008312"/>
    </source>
</evidence>
<dbReference type="Gene3D" id="1.20.5.110">
    <property type="match status" value="1"/>
</dbReference>
<proteinExistence type="predicted"/>
<keyword evidence="1" id="KW-0175">Coiled coil</keyword>
<keyword evidence="2" id="KW-0812">Transmembrane</keyword>
<dbReference type="OMA" id="NEMAHTI"/>
<dbReference type="GO" id="GO:0005484">
    <property type="term" value="F:SNAP receptor activity"/>
    <property type="evidence" value="ECO:0007669"/>
    <property type="project" value="TreeGrafter"/>
</dbReference>
<feature type="coiled-coil region" evidence="1">
    <location>
        <begin position="86"/>
        <end position="120"/>
    </location>
</feature>
<evidence type="ECO:0000259" key="3">
    <source>
        <dbReference type="PROSITE" id="PS50192"/>
    </source>
</evidence>
<dbReference type="GO" id="GO:0048278">
    <property type="term" value="P:vesicle docking"/>
    <property type="evidence" value="ECO:0007669"/>
    <property type="project" value="TreeGrafter"/>
</dbReference>
<dbReference type="InterPro" id="IPR045242">
    <property type="entry name" value="Syntaxin"/>
</dbReference>
<evidence type="ECO:0000256" key="2">
    <source>
        <dbReference type="SAM" id="Phobius"/>
    </source>
</evidence>
<evidence type="ECO:0000256" key="1">
    <source>
        <dbReference type="SAM" id="Coils"/>
    </source>
</evidence>
<name>D8M7Q3_BLAHO</name>
<dbReference type="InterPro" id="IPR000727">
    <property type="entry name" value="T_SNARE_dom"/>
</dbReference>
<dbReference type="SUPFAM" id="SSF58038">
    <property type="entry name" value="SNARE fusion complex"/>
    <property type="match status" value="1"/>
</dbReference>
<dbReference type="PROSITE" id="PS50192">
    <property type="entry name" value="T_SNARE"/>
    <property type="match status" value="1"/>
</dbReference>
<dbReference type="AlphaFoldDB" id="D8M7Q3"/>
<reference evidence="4" key="1">
    <citation type="submission" date="2010-02" db="EMBL/GenBank/DDBJ databases">
        <title>Sequencing and annotation of the Blastocystis hominis genome.</title>
        <authorList>
            <person name="Wincker P."/>
        </authorList>
    </citation>
    <scope>NUCLEOTIDE SEQUENCE</scope>
    <source>
        <strain evidence="4">Singapore isolate B</strain>
    </source>
</reference>
<feature type="transmembrane region" description="Helical" evidence="2">
    <location>
        <begin position="159"/>
        <end position="184"/>
    </location>
</feature>
<dbReference type="RefSeq" id="XP_012898140.1">
    <property type="nucleotide sequence ID" value="XM_013042686.1"/>
</dbReference>
<dbReference type="GeneID" id="24922851"/>
<organism evidence="4">
    <name type="scientific">Blastocystis hominis</name>
    <dbReference type="NCBI Taxonomy" id="12968"/>
    <lineage>
        <taxon>Eukaryota</taxon>
        <taxon>Sar</taxon>
        <taxon>Stramenopiles</taxon>
        <taxon>Bigyra</taxon>
        <taxon>Opalozoa</taxon>
        <taxon>Opalinata</taxon>
        <taxon>Blastocystidae</taxon>
        <taxon>Blastocystis</taxon>
    </lineage>
</organism>
<dbReference type="CDD" id="cd15841">
    <property type="entry name" value="SNARE_Qc"/>
    <property type="match status" value="1"/>
</dbReference>
<gene>
    <name evidence="4" type="ORF">GSBLH_T00006727001</name>
</gene>
<dbReference type="GO" id="GO:0031201">
    <property type="term" value="C:SNARE complex"/>
    <property type="evidence" value="ECO:0007669"/>
    <property type="project" value="TreeGrafter"/>
</dbReference>
<dbReference type="InParanoid" id="D8M7Q3"/>
<feature type="domain" description="T-SNARE coiled-coil homology" evidence="3">
    <location>
        <begin position="83"/>
        <end position="145"/>
    </location>
</feature>
<keyword evidence="5" id="KW-1185">Reference proteome</keyword>
<protein>
    <recommendedName>
        <fullName evidence="3">t-SNARE coiled-coil homology domain-containing protein</fullName>
    </recommendedName>
</protein>
<evidence type="ECO:0000313" key="4">
    <source>
        <dbReference type="EMBL" id="CBK24092.2"/>
    </source>
</evidence>
<dbReference type="GO" id="GO:0006886">
    <property type="term" value="P:intracellular protein transport"/>
    <property type="evidence" value="ECO:0007669"/>
    <property type="project" value="TreeGrafter"/>
</dbReference>
<dbReference type="GO" id="GO:0006906">
    <property type="term" value="P:vesicle fusion"/>
    <property type="evidence" value="ECO:0007669"/>
    <property type="project" value="TreeGrafter"/>
</dbReference>
<dbReference type="PANTHER" id="PTHR19957">
    <property type="entry name" value="SYNTAXIN"/>
    <property type="match status" value="1"/>
</dbReference>
<sequence>MNIIEKNRGNSRFKNIDNEEVERRRQYLADIKVLVHSMRDNMRKQRLTIRKETKTLRDDLLNTATEEASTESLSEQGRRYIKEQLVKEQEEMIDDLSSGVKRLNEMAHTIQDEIQQHDQLIDGVEIEVDVAQTRLERGRKEIERFLKTRSDRIEWRIDCLDWCLIKTIFFLFLFTVFFVFYTFIS</sequence>